<keyword evidence="8 13" id="KW-1133">Transmembrane helix</keyword>
<dbReference type="PANTHER" id="PTHR13269">
    <property type="entry name" value="NUCLEOPORIN NDC1"/>
    <property type="match status" value="1"/>
</dbReference>
<evidence type="ECO:0000256" key="6">
    <source>
        <dbReference type="ARBA" id="ARBA00022816"/>
    </source>
</evidence>
<dbReference type="InParanoid" id="B4NFD2"/>
<evidence type="ECO:0000256" key="11">
    <source>
        <dbReference type="ARBA" id="ARBA00023136"/>
    </source>
</evidence>
<evidence type="ECO:0000256" key="5">
    <source>
        <dbReference type="ARBA" id="ARBA00022692"/>
    </source>
</evidence>
<dbReference type="GO" id="GO:0070762">
    <property type="term" value="C:nuclear pore transmembrane ring"/>
    <property type="evidence" value="ECO:0007669"/>
    <property type="project" value="TreeGrafter"/>
</dbReference>
<keyword evidence="11 13" id="KW-0472">Membrane</keyword>
<dbReference type="STRING" id="7260.B4NFD2"/>
<keyword evidence="4" id="KW-0813">Transport</keyword>
<dbReference type="GO" id="GO:0006999">
    <property type="term" value="P:nuclear pore organization"/>
    <property type="evidence" value="ECO:0007669"/>
    <property type="project" value="TreeGrafter"/>
</dbReference>
<evidence type="ECO:0000256" key="10">
    <source>
        <dbReference type="ARBA" id="ARBA00023132"/>
    </source>
</evidence>
<dbReference type="HOGENOM" id="CLU_027343_0_0_1"/>
<keyword evidence="12" id="KW-0539">Nucleus</keyword>
<keyword evidence="7" id="KW-0653">Protein transport</keyword>
<evidence type="ECO:0008006" key="16">
    <source>
        <dbReference type="Google" id="ProtNLM"/>
    </source>
</evidence>
<evidence type="ECO:0000313" key="15">
    <source>
        <dbReference type="Proteomes" id="UP000007798"/>
    </source>
</evidence>
<dbReference type="eggNOG" id="KOG4358">
    <property type="taxonomic scope" value="Eukaryota"/>
</dbReference>
<comment type="similarity">
    <text evidence="3">Belongs to the NDC1 family.</text>
</comment>
<dbReference type="EMBL" id="CH964251">
    <property type="protein sequence ID" value="EDW82999.1"/>
    <property type="molecule type" value="Genomic_DNA"/>
</dbReference>
<dbReference type="GO" id="GO:0051028">
    <property type="term" value="P:mRNA transport"/>
    <property type="evidence" value="ECO:0007669"/>
    <property type="project" value="UniProtKB-KW"/>
</dbReference>
<sequence>MSSTSASDACKLLLLGRCVRAVVFSVMIQFLLLTIFLLFVNFQLFHPLNWLANTFGLVCSFYTWFASIPLIIAIVVYGVILCQEHLVERRYHPSRYRWLQHHGLRKLVFLVAHLMVGYLTVWLYTGYLHTDYRHLKYKCYGSDCLSGYHIFLLGMGTTAGCYYFVSVYLNREVRIEFPVVSQSRSHKMRELLYGTLLNSLTRSLVPTLGFTLVFWLCGSLVGHKLSQLLGVDTDERLEGFFGVVTSIRLLFYAWLLTAQILSNMHLMRRFYAILLSEDLPLTVSKNRTAFAQDQEVTMVAGLGVFHIYVVQCLSARFLFKLAHRKDSVHRQELFQLTEPGNRPANWRAFCDQSLSIIGGFTDELMDSMQQISMLKVAQNPFPVINNDSVSAALLAEKVLLRQYNHLHGIRPIVSPGREQQSDQPVLGGIRHMPNWCERVSLQLGQALKRLLHRIPGIVYLFSEPEGAKAAFLLANSLHIVWLSEGLAQICVASIKEDRYGVVQNDLPAIIKALSTLKDNLDKLGNVVGNLRGSHTSHFSMLRGSIRRSLYNVVNCFNEYLGDLVDSPEELHMLRSFIHQD</sequence>
<dbReference type="AlphaFoldDB" id="B4NFD2"/>
<dbReference type="PANTHER" id="PTHR13269:SF6">
    <property type="entry name" value="NUCLEOPORIN NDC1"/>
    <property type="match status" value="1"/>
</dbReference>
<comment type="subcellular location">
    <subcellularLocation>
        <location evidence="1">Nucleus membrane</location>
        <topology evidence="1">Multi-pass membrane protein</topology>
    </subcellularLocation>
    <subcellularLocation>
        <location evidence="2">Nucleus</location>
        <location evidence="2">Nuclear pore complex</location>
    </subcellularLocation>
</comment>
<dbReference type="KEGG" id="dwi:6649693"/>
<reference evidence="14 15" key="1">
    <citation type="journal article" date="2007" name="Nature">
        <title>Evolution of genes and genomes on the Drosophila phylogeny.</title>
        <authorList>
            <consortium name="Drosophila 12 Genomes Consortium"/>
            <person name="Clark A.G."/>
            <person name="Eisen M.B."/>
            <person name="Smith D.R."/>
            <person name="Bergman C.M."/>
            <person name="Oliver B."/>
            <person name="Markow T.A."/>
            <person name="Kaufman T.C."/>
            <person name="Kellis M."/>
            <person name="Gelbart W."/>
            <person name="Iyer V.N."/>
            <person name="Pollard D.A."/>
            <person name="Sackton T.B."/>
            <person name="Larracuente A.M."/>
            <person name="Singh N.D."/>
            <person name="Abad J.P."/>
            <person name="Abt D.N."/>
            <person name="Adryan B."/>
            <person name="Aguade M."/>
            <person name="Akashi H."/>
            <person name="Anderson W.W."/>
            <person name="Aquadro C.F."/>
            <person name="Ardell D.H."/>
            <person name="Arguello R."/>
            <person name="Artieri C.G."/>
            <person name="Barbash D.A."/>
            <person name="Barker D."/>
            <person name="Barsanti P."/>
            <person name="Batterham P."/>
            <person name="Batzoglou S."/>
            <person name="Begun D."/>
            <person name="Bhutkar A."/>
            <person name="Blanco E."/>
            <person name="Bosak S.A."/>
            <person name="Bradley R.K."/>
            <person name="Brand A.D."/>
            <person name="Brent M.R."/>
            <person name="Brooks A.N."/>
            <person name="Brown R.H."/>
            <person name="Butlin R.K."/>
            <person name="Caggese C."/>
            <person name="Calvi B.R."/>
            <person name="Bernardo de Carvalho A."/>
            <person name="Caspi A."/>
            <person name="Castrezana S."/>
            <person name="Celniker S.E."/>
            <person name="Chang J.L."/>
            <person name="Chapple C."/>
            <person name="Chatterji S."/>
            <person name="Chinwalla A."/>
            <person name="Civetta A."/>
            <person name="Clifton S.W."/>
            <person name="Comeron J.M."/>
            <person name="Costello J.C."/>
            <person name="Coyne J.A."/>
            <person name="Daub J."/>
            <person name="David R.G."/>
            <person name="Delcher A.L."/>
            <person name="Delehaunty K."/>
            <person name="Do C.B."/>
            <person name="Ebling H."/>
            <person name="Edwards K."/>
            <person name="Eickbush T."/>
            <person name="Evans J.D."/>
            <person name="Filipski A."/>
            <person name="Findeiss S."/>
            <person name="Freyhult E."/>
            <person name="Fulton L."/>
            <person name="Fulton R."/>
            <person name="Garcia A.C."/>
            <person name="Gardiner A."/>
            <person name="Garfield D.A."/>
            <person name="Garvin B.E."/>
            <person name="Gibson G."/>
            <person name="Gilbert D."/>
            <person name="Gnerre S."/>
            <person name="Godfrey J."/>
            <person name="Good R."/>
            <person name="Gotea V."/>
            <person name="Gravely B."/>
            <person name="Greenberg A.J."/>
            <person name="Griffiths-Jones S."/>
            <person name="Gross S."/>
            <person name="Guigo R."/>
            <person name="Gustafson E.A."/>
            <person name="Haerty W."/>
            <person name="Hahn M.W."/>
            <person name="Halligan D.L."/>
            <person name="Halpern A.L."/>
            <person name="Halter G.M."/>
            <person name="Han M.V."/>
            <person name="Heger A."/>
            <person name="Hillier L."/>
            <person name="Hinrichs A.S."/>
            <person name="Holmes I."/>
            <person name="Hoskins R.A."/>
            <person name="Hubisz M.J."/>
            <person name="Hultmark D."/>
            <person name="Huntley M.A."/>
            <person name="Jaffe D.B."/>
            <person name="Jagadeeshan S."/>
            <person name="Jeck W.R."/>
            <person name="Johnson J."/>
            <person name="Jones C.D."/>
            <person name="Jordan W.C."/>
            <person name="Karpen G.H."/>
            <person name="Kataoka E."/>
            <person name="Keightley P.D."/>
            <person name="Kheradpour P."/>
            <person name="Kirkness E.F."/>
            <person name="Koerich L.B."/>
            <person name="Kristiansen K."/>
            <person name="Kudrna D."/>
            <person name="Kulathinal R.J."/>
            <person name="Kumar S."/>
            <person name="Kwok R."/>
            <person name="Lander E."/>
            <person name="Langley C.H."/>
            <person name="Lapoint R."/>
            <person name="Lazzaro B.P."/>
            <person name="Lee S.J."/>
            <person name="Levesque L."/>
            <person name="Li R."/>
            <person name="Lin C.F."/>
            <person name="Lin M.F."/>
            <person name="Lindblad-Toh K."/>
            <person name="Llopart A."/>
            <person name="Long M."/>
            <person name="Low L."/>
            <person name="Lozovsky E."/>
            <person name="Lu J."/>
            <person name="Luo M."/>
            <person name="Machado C.A."/>
            <person name="Makalowski W."/>
            <person name="Marzo M."/>
            <person name="Matsuda M."/>
            <person name="Matzkin L."/>
            <person name="McAllister B."/>
            <person name="McBride C.S."/>
            <person name="McKernan B."/>
            <person name="McKernan K."/>
            <person name="Mendez-Lago M."/>
            <person name="Minx P."/>
            <person name="Mollenhauer M.U."/>
            <person name="Montooth K."/>
            <person name="Mount S.M."/>
            <person name="Mu X."/>
            <person name="Myers E."/>
            <person name="Negre B."/>
            <person name="Newfeld S."/>
            <person name="Nielsen R."/>
            <person name="Noor M.A."/>
            <person name="O'Grady P."/>
            <person name="Pachter L."/>
            <person name="Papaceit M."/>
            <person name="Parisi M.J."/>
            <person name="Parisi M."/>
            <person name="Parts L."/>
            <person name="Pedersen J.S."/>
            <person name="Pesole G."/>
            <person name="Phillippy A.M."/>
            <person name="Ponting C.P."/>
            <person name="Pop M."/>
            <person name="Porcelli D."/>
            <person name="Powell J.R."/>
            <person name="Prohaska S."/>
            <person name="Pruitt K."/>
            <person name="Puig M."/>
            <person name="Quesneville H."/>
            <person name="Ram K.R."/>
            <person name="Rand D."/>
            <person name="Rasmussen M.D."/>
            <person name="Reed L.K."/>
            <person name="Reenan R."/>
            <person name="Reily A."/>
            <person name="Remington K.A."/>
            <person name="Rieger T.T."/>
            <person name="Ritchie M.G."/>
            <person name="Robin C."/>
            <person name="Rogers Y.H."/>
            <person name="Rohde C."/>
            <person name="Rozas J."/>
            <person name="Rubenfield M.J."/>
            <person name="Ruiz A."/>
            <person name="Russo S."/>
            <person name="Salzberg S.L."/>
            <person name="Sanchez-Gracia A."/>
            <person name="Saranga D.J."/>
            <person name="Sato H."/>
            <person name="Schaeffer S.W."/>
            <person name="Schatz M.C."/>
            <person name="Schlenke T."/>
            <person name="Schwartz R."/>
            <person name="Segarra C."/>
            <person name="Singh R.S."/>
            <person name="Sirot L."/>
            <person name="Sirota M."/>
            <person name="Sisneros N.B."/>
            <person name="Smith C.D."/>
            <person name="Smith T.F."/>
            <person name="Spieth J."/>
            <person name="Stage D.E."/>
            <person name="Stark A."/>
            <person name="Stephan W."/>
            <person name="Strausberg R.L."/>
            <person name="Strempel S."/>
            <person name="Sturgill D."/>
            <person name="Sutton G."/>
            <person name="Sutton G.G."/>
            <person name="Tao W."/>
            <person name="Teichmann S."/>
            <person name="Tobari Y.N."/>
            <person name="Tomimura Y."/>
            <person name="Tsolas J.M."/>
            <person name="Valente V.L."/>
            <person name="Venter E."/>
            <person name="Venter J.C."/>
            <person name="Vicario S."/>
            <person name="Vieira F.G."/>
            <person name="Vilella A.J."/>
            <person name="Villasante A."/>
            <person name="Walenz B."/>
            <person name="Wang J."/>
            <person name="Wasserman M."/>
            <person name="Watts T."/>
            <person name="Wilson D."/>
            <person name="Wilson R.K."/>
            <person name="Wing R.A."/>
            <person name="Wolfner M.F."/>
            <person name="Wong A."/>
            <person name="Wong G.K."/>
            <person name="Wu C.I."/>
            <person name="Wu G."/>
            <person name="Yamamoto D."/>
            <person name="Yang H.P."/>
            <person name="Yang S.P."/>
            <person name="Yorke J.A."/>
            <person name="Yoshida K."/>
            <person name="Zdobnov E."/>
            <person name="Zhang P."/>
            <person name="Zhang Y."/>
            <person name="Zimin A.V."/>
            <person name="Baldwin J."/>
            <person name="Abdouelleil A."/>
            <person name="Abdulkadir J."/>
            <person name="Abebe A."/>
            <person name="Abera B."/>
            <person name="Abreu J."/>
            <person name="Acer S.C."/>
            <person name="Aftuck L."/>
            <person name="Alexander A."/>
            <person name="An P."/>
            <person name="Anderson E."/>
            <person name="Anderson S."/>
            <person name="Arachi H."/>
            <person name="Azer M."/>
            <person name="Bachantsang P."/>
            <person name="Barry A."/>
            <person name="Bayul T."/>
            <person name="Berlin A."/>
            <person name="Bessette D."/>
            <person name="Bloom T."/>
            <person name="Blye J."/>
            <person name="Boguslavskiy L."/>
            <person name="Bonnet C."/>
            <person name="Boukhgalter B."/>
            <person name="Bourzgui I."/>
            <person name="Brown A."/>
            <person name="Cahill P."/>
            <person name="Channer S."/>
            <person name="Cheshatsang Y."/>
            <person name="Chuda L."/>
            <person name="Citroen M."/>
            <person name="Collymore A."/>
            <person name="Cooke P."/>
            <person name="Costello M."/>
            <person name="D'Aco K."/>
            <person name="Daza R."/>
            <person name="De Haan G."/>
            <person name="DeGray S."/>
            <person name="DeMaso C."/>
            <person name="Dhargay N."/>
            <person name="Dooley K."/>
            <person name="Dooley E."/>
            <person name="Doricent M."/>
            <person name="Dorje P."/>
            <person name="Dorjee K."/>
            <person name="Dupes A."/>
            <person name="Elong R."/>
            <person name="Falk J."/>
            <person name="Farina A."/>
            <person name="Faro S."/>
            <person name="Ferguson D."/>
            <person name="Fisher S."/>
            <person name="Foley C.D."/>
            <person name="Franke A."/>
            <person name="Friedrich D."/>
            <person name="Gadbois L."/>
            <person name="Gearin G."/>
            <person name="Gearin C.R."/>
            <person name="Giannoukos G."/>
            <person name="Goode T."/>
            <person name="Graham J."/>
            <person name="Grandbois E."/>
            <person name="Grewal S."/>
            <person name="Gyaltsen K."/>
            <person name="Hafez N."/>
            <person name="Hagos B."/>
            <person name="Hall J."/>
            <person name="Henson C."/>
            <person name="Hollinger A."/>
            <person name="Honan T."/>
            <person name="Huard M.D."/>
            <person name="Hughes L."/>
            <person name="Hurhula B."/>
            <person name="Husby M.E."/>
            <person name="Kamat A."/>
            <person name="Kanga B."/>
            <person name="Kashin S."/>
            <person name="Khazanovich D."/>
            <person name="Kisner P."/>
            <person name="Lance K."/>
            <person name="Lara M."/>
            <person name="Lee W."/>
            <person name="Lennon N."/>
            <person name="Letendre F."/>
            <person name="LeVine R."/>
            <person name="Lipovsky A."/>
            <person name="Liu X."/>
            <person name="Liu J."/>
            <person name="Liu S."/>
            <person name="Lokyitsang T."/>
            <person name="Lokyitsang Y."/>
            <person name="Lubonja R."/>
            <person name="Lui A."/>
            <person name="MacDonald P."/>
            <person name="Magnisalis V."/>
            <person name="Maru K."/>
            <person name="Matthews C."/>
            <person name="McCusker W."/>
            <person name="McDonough S."/>
            <person name="Mehta T."/>
            <person name="Meldrim J."/>
            <person name="Meneus L."/>
            <person name="Mihai O."/>
            <person name="Mihalev A."/>
            <person name="Mihova T."/>
            <person name="Mittelman R."/>
            <person name="Mlenga V."/>
            <person name="Montmayeur A."/>
            <person name="Mulrain L."/>
            <person name="Navidi A."/>
            <person name="Naylor J."/>
            <person name="Negash T."/>
            <person name="Nguyen T."/>
            <person name="Nguyen N."/>
            <person name="Nicol R."/>
            <person name="Norbu C."/>
            <person name="Norbu N."/>
            <person name="Novod N."/>
            <person name="O'Neill B."/>
            <person name="Osman S."/>
            <person name="Markiewicz E."/>
            <person name="Oyono O.L."/>
            <person name="Patti C."/>
            <person name="Phunkhang P."/>
            <person name="Pierre F."/>
            <person name="Priest M."/>
            <person name="Raghuraman S."/>
            <person name="Rege F."/>
            <person name="Reyes R."/>
            <person name="Rise C."/>
            <person name="Rogov P."/>
            <person name="Ross K."/>
            <person name="Ryan E."/>
            <person name="Settipalli S."/>
            <person name="Shea T."/>
            <person name="Sherpa N."/>
            <person name="Shi L."/>
            <person name="Shih D."/>
            <person name="Sparrow T."/>
            <person name="Spaulding J."/>
            <person name="Stalker J."/>
            <person name="Stange-Thomann N."/>
            <person name="Stavropoulos S."/>
            <person name="Stone C."/>
            <person name="Strader C."/>
            <person name="Tesfaye S."/>
            <person name="Thomson T."/>
            <person name="Thoulutsang Y."/>
            <person name="Thoulutsang D."/>
            <person name="Topham K."/>
            <person name="Topping I."/>
            <person name="Tsamla T."/>
            <person name="Vassiliev H."/>
            <person name="Vo A."/>
            <person name="Wangchuk T."/>
            <person name="Wangdi T."/>
            <person name="Weiand M."/>
            <person name="Wilkinson J."/>
            <person name="Wilson A."/>
            <person name="Yadav S."/>
            <person name="Young G."/>
            <person name="Yu Q."/>
            <person name="Zembek L."/>
            <person name="Zhong D."/>
            <person name="Zimmer A."/>
            <person name="Zwirko Z."/>
            <person name="Jaffe D.B."/>
            <person name="Alvarez P."/>
            <person name="Brockman W."/>
            <person name="Butler J."/>
            <person name="Chin C."/>
            <person name="Gnerre S."/>
            <person name="Grabherr M."/>
            <person name="Kleber M."/>
            <person name="Mauceli E."/>
            <person name="MacCallum I."/>
        </authorList>
    </citation>
    <scope>NUCLEOTIDE SEQUENCE [LARGE SCALE GENOMIC DNA]</scope>
    <source>
        <strain evidence="15">Tucson 14030-0811.24</strain>
    </source>
</reference>
<evidence type="ECO:0000256" key="8">
    <source>
        <dbReference type="ARBA" id="ARBA00022989"/>
    </source>
</evidence>
<dbReference type="GO" id="GO:0015031">
    <property type="term" value="P:protein transport"/>
    <property type="evidence" value="ECO:0007669"/>
    <property type="project" value="UniProtKB-KW"/>
</dbReference>
<keyword evidence="10" id="KW-0906">Nuclear pore complex</keyword>
<evidence type="ECO:0000256" key="7">
    <source>
        <dbReference type="ARBA" id="ARBA00022927"/>
    </source>
</evidence>
<feature type="transmembrane region" description="Helical" evidence="13">
    <location>
        <begin position="21"/>
        <end position="42"/>
    </location>
</feature>
<name>B4NFD2_DROWI</name>
<evidence type="ECO:0000256" key="1">
    <source>
        <dbReference type="ARBA" id="ARBA00004232"/>
    </source>
</evidence>
<feature type="transmembrane region" description="Helical" evidence="13">
    <location>
        <begin position="107"/>
        <end position="127"/>
    </location>
</feature>
<feature type="transmembrane region" description="Helical" evidence="13">
    <location>
        <begin position="191"/>
        <end position="221"/>
    </location>
</feature>
<organism evidence="14 15">
    <name type="scientific">Drosophila willistoni</name>
    <name type="common">Fruit fly</name>
    <dbReference type="NCBI Taxonomy" id="7260"/>
    <lineage>
        <taxon>Eukaryota</taxon>
        <taxon>Metazoa</taxon>
        <taxon>Ecdysozoa</taxon>
        <taxon>Arthropoda</taxon>
        <taxon>Hexapoda</taxon>
        <taxon>Insecta</taxon>
        <taxon>Pterygota</taxon>
        <taxon>Neoptera</taxon>
        <taxon>Endopterygota</taxon>
        <taxon>Diptera</taxon>
        <taxon>Brachycera</taxon>
        <taxon>Muscomorpha</taxon>
        <taxon>Ephydroidea</taxon>
        <taxon>Drosophilidae</taxon>
        <taxon>Drosophila</taxon>
        <taxon>Sophophora</taxon>
    </lineage>
</organism>
<feature type="transmembrane region" description="Helical" evidence="13">
    <location>
        <begin position="62"/>
        <end position="86"/>
    </location>
</feature>
<evidence type="ECO:0000256" key="3">
    <source>
        <dbReference type="ARBA" id="ARBA00005760"/>
    </source>
</evidence>
<dbReference type="Pfam" id="PF09531">
    <property type="entry name" value="Ndc1_Nup"/>
    <property type="match status" value="1"/>
</dbReference>
<keyword evidence="5 13" id="KW-0812">Transmembrane</keyword>
<keyword evidence="9" id="KW-0811">Translocation</keyword>
<gene>
    <name evidence="14" type="primary">Dwil\GK22549</name>
    <name evidence="14" type="ORF">Dwil_GK22549</name>
</gene>
<dbReference type="GO" id="GO:0030674">
    <property type="term" value="F:protein-macromolecule adaptor activity"/>
    <property type="evidence" value="ECO:0007669"/>
    <property type="project" value="TreeGrafter"/>
</dbReference>
<feature type="transmembrane region" description="Helical" evidence="13">
    <location>
        <begin position="147"/>
        <end position="170"/>
    </location>
</feature>
<dbReference type="OrthoDB" id="67850at2759"/>
<accession>B4NFD2</accession>
<evidence type="ECO:0000256" key="12">
    <source>
        <dbReference type="ARBA" id="ARBA00023242"/>
    </source>
</evidence>
<dbReference type="FunCoup" id="B4NFD2">
    <property type="interactions" value="1767"/>
</dbReference>
<keyword evidence="6" id="KW-0509">mRNA transport</keyword>
<dbReference type="GO" id="GO:0031965">
    <property type="term" value="C:nuclear membrane"/>
    <property type="evidence" value="ECO:0007669"/>
    <property type="project" value="UniProtKB-SubCell"/>
</dbReference>
<evidence type="ECO:0000256" key="2">
    <source>
        <dbReference type="ARBA" id="ARBA00004567"/>
    </source>
</evidence>
<dbReference type="Proteomes" id="UP000007798">
    <property type="component" value="Unassembled WGS sequence"/>
</dbReference>
<dbReference type="PhylomeDB" id="B4NFD2"/>
<feature type="transmembrane region" description="Helical" evidence="13">
    <location>
        <begin position="241"/>
        <end position="261"/>
    </location>
</feature>
<keyword evidence="15" id="KW-1185">Reference proteome</keyword>
<protein>
    <recommendedName>
        <fullName evidence="16">Nucleoporin Ndc1</fullName>
    </recommendedName>
</protein>
<evidence type="ECO:0000256" key="9">
    <source>
        <dbReference type="ARBA" id="ARBA00023010"/>
    </source>
</evidence>
<evidence type="ECO:0000256" key="13">
    <source>
        <dbReference type="SAM" id="Phobius"/>
    </source>
</evidence>
<evidence type="ECO:0000313" key="14">
    <source>
        <dbReference type="EMBL" id="EDW82999.1"/>
    </source>
</evidence>
<evidence type="ECO:0000256" key="4">
    <source>
        <dbReference type="ARBA" id="ARBA00022448"/>
    </source>
</evidence>
<proteinExistence type="inferred from homology"/>
<dbReference type="InterPro" id="IPR019049">
    <property type="entry name" value="Nucleoporin_prot_Ndc1/Nup"/>
</dbReference>